<evidence type="ECO:0000313" key="2">
    <source>
        <dbReference type="EMBL" id="BAR59915.1"/>
    </source>
</evidence>
<protein>
    <submittedName>
        <fullName evidence="2">Uncharacterized protein</fullName>
    </submittedName>
</protein>
<evidence type="ECO:0000313" key="3">
    <source>
        <dbReference type="Proteomes" id="UP000063308"/>
    </source>
</evidence>
<evidence type="ECO:0000256" key="1">
    <source>
        <dbReference type="SAM" id="MobiDB-lite"/>
    </source>
</evidence>
<gene>
    <name evidence="2" type="ORF">NK6_6764</name>
</gene>
<organism evidence="2 3">
    <name type="scientific">Bradyrhizobium diazoefficiens</name>
    <dbReference type="NCBI Taxonomy" id="1355477"/>
    <lineage>
        <taxon>Bacteria</taxon>
        <taxon>Pseudomonadati</taxon>
        <taxon>Pseudomonadota</taxon>
        <taxon>Alphaproteobacteria</taxon>
        <taxon>Hyphomicrobiales</taxon>
        <taxon>Nitrobacteraceae</taxon>
        <taxon>Bradyrhizobium</taxon>
    </lineage>
</organism>
<feature type="compositionally biased region" description="Basic residues" evidence="1">
    <location>
        <begin position="1"/>
        <end position="12"/>
    </location>
</feature>
<name>A0A0E3VVX4_9BRAD</name>
<accession>A0A0E3VVX4</accession>
<feature type="region of interest" description="Disordered" evidence="1">
    <location>
        <begin position="1"/>
        <end position="38"/>
    </location>
</feature>
<dbReference type="AlphaFoldDB" id="A0A0E3VVX4"/>
<dbReference type="Proteomes" id="UP000063308">
    <property type="component" value="Chromosome"/>
</dbReference>
<dbReference type="EMBL" id="AP014685">
    <property type="protein sequence ID" value="BAR59915.1"/>
    <property type="molecule type" value="Genomic_DNA"/>
</dbReference>
<feature type="compositionally biased region" description="Low complexity" evidence="1">
    <location>
        <begin position="18"/>
        <end position="31"/>
    </location>
</feature>
<proteinExistence type="predicted"/>
<reference evidence="2 3" key="1">
    <citation type="submission" date="2014-11" db="EMBL/GenBank/DDBJ databases">
        <title>Symbiosis island explosion on the genome of extra-slow-growing strains of soybean bradyrhizobia with massive insertion sequences.</title>
        <authorList>
            <person name="Iida T."/>
            <person name="Minamisawa K."/>
        </authorList>
    </citation>
    <scope>NUCLEOTIDE SEQUENCE [LARGE SCALE GENOMIC DNA]</scope>
    <source>
        <strain evidence="2 3">NK6</strain>
    </source>
</reference>
<sequence>MTRQFRQAKRPRKGDGRLGAASNAALRAAGLPPSAGVN</sequence>